<dbReference type="Pfam" id="PF14269">
    <property type="entry name" value="Arylsulfotran_2"/>
    <property type="match status" value="1"/>
</dbReference>
<dbReference type="Proteomes" id="UP000242519">
    <property type="component" value="Unassembled WGS sequence"/>
</dbReference>
<keyword evidence="5" id="KW-1185">Reference proteome</keyword>
<reference evidence="4 5" key="1">
    <citation type="submission" date="2017-04" db="EMBL/GenBank/DDBJ databases">
        <title>Draft genome sequence of Marssonina coronaria NL1: causal agent of apple blotch.</title>
        <authorList>
            <person name="Cheng Q."/>
        </authorList>
    </citation>
    <scope>NUCLEOTIDE SEQUENCE [LARGE SCALE GENOMIC DNA]</scope>
    <source>
        <strain evidence="4 5">NL1</strain>
    </source>
</reference>
<evidence type="ECO:0000256" key="3">
    <source>
        <dbReference type="SAM" id="SignalP"/>
    </source>
</evidence>
<sequence>MWMWMWMWMWIWMWMWMRTLTLTLTLRCFDQLTRGVESTCRSALVSTRLFGGRRRQDGGGSSSIRIMIASPNRHQNNTGQSPSTKQNGIVARPVDGHFHSVNLEPLQPVITQWDARCDYGNLFFTVRGPSVQGLARGPVITDARGELVWMDNDQFHQAMNLNVQRYRGEDFLTFWTKHDHSKRKKKNGARKKSKKSFVMLNSHYEVAHRITPVGKGLRADSHEFRITPQGTALIVIYKKIQTDCTDLGLGPSCWVQDGWIQEIDIATGELRFEWHATDHIQMTDVFSAPSRKDGHGRSKSDAFDFFHINSVDKMPSGDFLVSARYMHAVLCVSAATGAVRWQLGGKNNAFRDLNGATDFSWQHHVTWLGNDTISLYDNHANHVLHSLKEHSKAMIIRLDLEQMTAELRHKYVHPDHILNVSQGSVQVVNETGNVLVGFGNAPTYVEFTPEGEVLCQAHFAPHLTYELLDLGLAKSYRVFKHAWVGRPKTRPDVAVKRGRLYVSWNGATEVTGWRLESAPAPEAEFVTLQEMRKEAFESSFALDRAQRYVRVVALDATQAAMARSVAVSTDEPLPLWPIFWTLLTLASLFGSFCFLAIFWKHARLPDPRLPTIGEVARAFRPRLSALTRVRRRLWGARGGGRWLESEEGSDTEEDPLLLSEREMEMEMGVGKETETDTARGAEGGWRAS</sequence>
<gene>
    <name evidence="4" type="ORF">B2J93_9310</name>
</gene>
<dbReference type="STRING" id="503106.A0A218Z924"/>
<protein>
    <recommendedName>
        <fullName evidence="6">Arylsulfotransferase</fullName>
    </recommendedName>
</protein>
<dbReference type="SUPFAM" id="SSF50998">
    <property type="entry name" value="Quinoprotein alcohol dehydrogenase-like"/>
    <property type="match status" value="1"/>
</dbReference>
<keyword evidence="2" id="KW-1133">Transmembrane helix</keyword>
<evidence type="ECO:0008006" key="6">
    <source>
        <dbReference type="Google" id="ProtNLM"/>
    </source>
</evidence>
<feature type="transmembrane region" description="Helical" evidence="2">
    <location>
        <begin position="578"/>
        <end position="599"/>
    </location>
</feature>
<dbReference type="PANTHER" id="PTHR35340">
    <property type="entry name" value="PQQ ENZYME REPEAT PROTEIN-RELATED"/>
    <property type="match status" value="1"/>
</dbReference>
<name>A0A218Z924_9HELO</name>
<feature type="chain" id="PRO_5013121070" description="Arylsulfotransferase" evidence="3">
    <location>
        <begin position="22"/>
        <end position="688"/>
    </location>
</feature>
<keyword evidence="2" id="KW-0472">Membrane</keyword>
<feature type="signal peptide" evidence="3">
    <location>
        <begin position="1"/>
        <end position="21"/>
    </location>
</feature>
<accession>A0A218Z924</accession>
<organism evidence="4 5">
    <name type="scientific">Diplocarpon coronariae</name>
    <dbReference type="NCBI Taxonomy" id="2795749"/>
    <lineage>
        <taxon>Eukaryota</taxon>
        <taxon>Fungi</taxon>
        <taxon>Dikarya</taxon>
        <taxon>Ascomycota</taxon>
        <taxon>Pezizomycotina</taxon>
        <taxon>Leotiomycetes</taxon>
        <taxon>Helotiales</taxon>
        <taxon>Drepanopezizaceae</taxon>
        <taxon>Diplocarpon</taxon>
    </lineage>
</organism>
<dbReference type="InterPro" id="IPR011047">
    <property type="entry name" value="Quinoprotein_ADH-like_sf"/>
</dbReference>
<comment type="caution">
    <text evidence="4">The sequence shown here is derived from an EMBL/GenBank/DDBJ whole genome shotgun (WGS) entry which is preliminary data.</text>
</comment>
<feature type="compositionally biased region" description="Acidic residues" evidence="1">
    <location>
        <begin position="645"/>
        <end position="655"/>
    </location>
</feature>
<dbReference type="AlphaFoldDB" id="A0A218Z924"/>
<dbReference type="OrthoDB" id="5427350at2759"/>
<dbReference type="InterPro" id="IPR039535">
    <property type="entry name" value="ASST-like"/>
</dbReference>
<evidence type="ECO:0000256" key="2">
    <source>
        <dbReference type="SAM" id="Phobius"/>
    </source>
</evidence>
<dbReference type="PANTHER" id="PTHR35340:SF5">
    <property type="entry name" value="ASST-DOMAIN-CONTAINING PROTEIN"/>
    <property type="match status" value="1"/>
</dbReference>
<feature type="compositionally biased region" description="Basic and acidic residues" evidence="1">
    <location>
        <begin position="659"/>
        <end position="679"/>
    </location>
</feature>
<feature type="region of interest" description="Disordered" evidence="1">
    <location>
        <begin position="642"/>
        <end position="688"/>
    </location>
</feature>
<proteinExistence type="predicted"/>
<evidence type="ECO:0000313" key="5">
    <source>
        <dbReference type="Proteomes" id="UP000242519"/>
    </source>
</evidence>
<keyword evidence="2" id="KW-0812">Transmembrane</keyword>
<evidence type="ECO:0000256" key="1">
    <source>
        <dbReference type="SAM" id="MobiDB-lite"/>
    </source>
</evidence>
<dbReference type="InterPro" id="IPR053143">
    <property type="entry name" value="Arylsulfate_ST"/>
</dbReference>
<dbReference type="EMBL" id="MZNU01000116">
    <property type="protein sequence ID" value="OWP04242.1"/>
    <property type="molecule type" value="Genomic_DNA"/>
</dbReference>
<keyword evidence="3" id="KW-0732">Signal</keyword>
<dbReference type="InParanoid" id="A0A218Z924"/>
<evidence type="ECO:0000313" key="4">
    <source>
        <dbReference type="EMBL" id="OWP04242.1"/>
    </source>
</evidence>